<accession>A0ABS6BXU8</accession>
<evidence type="ECO:0000256" key="4">
    <source>
        <dbReference type="ARBA" id="ARBA00022840"/>
    </source>
</evidence>
<keyword evidence="4" id="KW-0067">ATP-binding</keyword>
<keyword evidence="2" id="KW-0378">Hydrolase</keyword>
<dbReference type="RefSeq" id="WP_216151241.1">
    <property type="nucleotide sequence ID" value="NZ_JAHLDV010000063.1"/>
</dbReference>
<evidence type="ECO:0000256" key="3">
    <source>
        <dbReference type="ARBA" id="ARBA00022806"/>
    </source>
</evidence>
<dbReference type="Proteomes" id="UP000776252">
    <property type="component" value="Unassembled WGS sequence"/>
</dbReference>
<keyword evidence="3" id="KW-0347">Helicase</keyword>
<organism evidence="6 7">
    <name type="scientific">Clostridium frigoris</name>
    <dbReference type="NCBI Taxonomy" id="205327"/>
    <lineage>
        <taxon>Bacteria</taxon>
        <taxon>Bacillati</taxon>
        <taxon>Bacillota</taxon>
        <taxon>Clostridia</taxon>
        <taxon>Eubacteriales</taxon>
        <taxon>Clostridiaceae</taxon>
        <taxon>Clostridium</taxon>
    </lineage>
</organism>
<sequence>MQLNVEQRKLVQSKPAGHSLIRGVAGLGKTTVAVNRIPFLLENYCFDKDDKILMVTYNKSLISYIKYIYDKVQKDLVYVWWR</sequence>
<dbReference type="InterPro" id="IPR014016">
    <property type="entry name" value="UvrD-like_ATP-bd"/>
</dbReference>
<gene>
    <name evidence="6" type="ORF">KPL37_17110</name>
</gene>
<keyword evidence="7" id="KW-1185">Reference proteome</keyword>
<feature type="domain" description="UvrD-like helicase ATP-binding" evidence="5">
    <location>
        <begin position="3"/>
        <end position="59"/>
    </location>
</feature>
<keyword evidence="1" id="KW-0547">Nucleotide-binding</keyword>
<comment type="caution">
    <text evidence="6">The sequence shown here is derived from an EMBL/GenBank/DDBJ whole genome shotgun (WGS) entry which is preliminary data.</text>
</comment>
<protein>
    <recommendedName>
        <fullName evidence="5">UvrD-like helicase ATP-binding domain-containing protein</fullName>
    </recommendedName>
</protein>
<evidence type="ECO:0000259" key="5">
    <source>
        <dbReference type="Pfam" id="PF00580"/>
    </source>
</evidence>
<proteinExistence type="predicted"/>
<reference evidence="6 7" key="1">
    <citation type="submission" date="2021-06" db="EMBL/GenBank/DDBJ databases">
        <title>Clostridia strains as spoilage organisms.</title>
        <authorList>
            <person name="Wambui J."/>
            <person name="Stephan R."/>
            <person name="Stevens M.J.A."/>
        </authorList>
    </citation>
    <scope>NUCLEOTIDE SEQUENCE [LARGE SCALE GENOMIC DNA]</scope>
    <source>
        <strain evidence="6 7">DSM 14204</strain>
    </source>
</reference>
<name>A0ABS6BXU8_9CLOT</name>
<evidence type="ECO:0000313" key="6">
    <source>
        <dbReference type="EMBL" id="MBU3161428.1"/>
    </source>
</evidence>
<evidence type="ECO:0000256" key="1">
    <source>
        <dbReference type="ARBA" id="ARBA00022741"/>
    </source>
</evidence>
<dbReference type="EMBL" id="JAHLDV010000063">
    <property type="protein sequence ID" value="MBU3161428.1"/>
    <property type="molecule type" value="Genomic_DNA"/>
</dbReference>
<evidence type="ECO:0000256" key="2">
    <source>
        <dbReference type="ARBA" id="ARBA00022801"/>
    </source>
</evidence>
<dbReference type="Pfam" id="PF00580">
    <property type="entry name" value="UvrD-helicase"/>
    <property type="match status" value="1"/>
</dbReference>
<evidence type="ECO:0000313" key="7">
    <source>
        <dbReference type="Proteomes" id="UP000776252"/>
    </source>
</evidence>